<reference evidence="1" key="1">
    <citation type="submission" date="2020-04" db="EMBL/GenBank/DDBJ databases">
        <authorList>
            <person name="Broberg M."/>
        </authorList>
    </citation>
    <scope>NUCLEOTIDE SEQUENCE</scope>
</reference>
<sequence>MPRQDKLRFPRLPPLRKPVALPPMTSRQAKQRAKMRERSSRMTRDEIEEMNRIELQEIRESEQREIAEKQELARKERCRQRQVATKAKRKAEIQMKHASRREQGLPPVEPKEEGQISLFSMLARASHGAEAAVPAAADAESETSDPFARDCDATARGLREPQEEKHPPYGKRQKTTAAKYRLVGETASYTEAQDSSVPVGG</sequence>
<evidence type="ECO:0000313" key="2">
    <source>
        <dbReference type="Proteomes" id="UP000836387"/>
    </source>
</evidence>
<keyword evidence="2" id="KW-1185">Reference proteome</keyword>
<evidence type="ECO:0000313" key="1">
    <source>
        <dbReference type="EMBL" id="CAG9955689.1"/>
    </source>
</evidence>
<gene>
    <name evidence="1" type="ORF">CRV2_00019834</name>
</gene>
<protein>
    <submittedName>
        <fullName evidence="1">Uncharacterized protein</fullName>
    </submittedName>
</protein>
<organism evidence="1 2">
    <name type="scientific">Clonostachys rosea f. rosea IK726</name>
    <dbReference type="NCBI Taxonomy" id="1349383"/>
    <lineage>
        <taxon>Eukaryota</taxon>
        <taxon>Fungi</taxon>
        <taxon>Dikarya</taxon>
        <taxon>Ascomycota</taxon>
        <taxon>Pezizomycotina</taxon>
        <taxon>Sordariomycetes</taxon>
        <taxon>Hypocreomycetidae</taxon>
        <taxon>Hypocreales</taxon>
        <taxon>Bionectriaceae</taxon>
        <taxon>Clonostachys</taxon>
    </lineage>
</organism>
<accession>A0ACA9URM2</accession>
<reference evidence="1" key="2">
    <citation type="submission" date="2021-10" db="EMBL/GenBank/DDBJ databases">
        <authorList>
            <person name="Piombo E."/>
        </authorList>
    </citation>
    <scope>NUCLEOTIDE SEQUENCE</scope>
</reference>
<comment type="caution">
    <text evidence="1">The sequence shown here is derived from an EMBL/GenBank/DDBJ whole genome shotgun (WGS) entry which is preliminary data.</text>
</comment>
<dbReference type="Proteomes" id="UP000836387">
    <property type="component" value="Unassembled WGS sequence"/>
</dbReference>
<dbReference type="EMBL" id="CADEHS020000610">
    <property type="protein sequence ID" value="CAG9955689.1"/>
    <property type="molecule type" value="Genomic_DNA"/>
</dbReference>
<proteinExistence type="predicted"/>
<name>A0ACA9URM2_BIOOC</name>